<accession>A0A7Y6MD22</accession>
<organism evidence="1 2">
    <name type="scientific">Nonomuraea rhodomycinica</name>
    <dbReference type="NCBI Taxonomy" id="1712872"/>
    <lineage>
        <taxon>Bacteria</taxon>
        <taxon>Bacillati</taxon>
        <taxon>Actinomycetota</taxon>
        <taxon>Actinomycetes</taxon>
        <taxon>Streptosporangiales</taxon>
        <taxon>Streptosporangiaceae</taxon>
        <taxon>Nonomuraea</taxon>
    </lineage>
</organism>
<evidence type="ECO:0000313" key="2">
    <source>
        <dbReference type="Proteomes" id="UP000546126"/>
    </source>
</evidence>
<evidence type="ECO:0000313" key="1">
    <source>
        <dbReference type="EMBL" id="NUW43397.1"/>
    </source>
</evidence>
<protein>
    <submittedName>
        <fullName evidence="1">Uncharacterized protein</fullName>
    </submittedName>
</protein>
<gene>
    <name evidence="1" type="ORF">HT134_25165</name>
</gene>
<keyword evidence="2" id="KW-1185">Reference proteome</keyword>
<proteinExistence type="predicted"/>
<name>A0A7Y6MD22_9ACTN</name>
<reference evidence="1 2" key="1">
    <citation type="submission" date="2020-06" db="EMBL/GenBank/DDBJ databases">
        <authorList>
            <person name="Chanama M."/>
        </authorList>
    </citation>
    <scope>NUCLEOTIDE SEQUENCE [LARGE SCALE GENOMIC DNA]</scope>
    <source>
        <strain evidence="1 2">TBRC6557</strain>
    </source>
</reference>
<dbReference type="AlphaFoldDB" id="A0A7Y6MD22"/>
<dbReference type="Proteomes" id="UP000546126">
    <property type="component" value="Unassembled WGS sequence"/>
</dbReference>
<sequence length="110" mass="11974">MRTEGRQLRLVERTGVDPVMTSFTDRSDERMVPEGPVEVLVCGIDGSGRPPRRLEHGTEQARDLAAALNAPAAEPGGDTLPALRNELLPADLDDDVRDRLARLAPPQPIK</sequence>
<comment type="caution">
    <text evidence="1">The sequence shown here is derived from an EMBL/GenBank/DDBJ whole genome shotgun (WGS) entry which is preliminary data.</text>
</comment>
<dbReference type="EMBL" id="JABWGO010000006">
    <property type="protein sequence ID" value="NUW43397.1"/>
    <property type="molecule type" value="Genomic_DNA"/>
</dbReference>